<feature type="region of interest" description="Disordered" evidence="1">
    <location>
        <begin position="1"/>
        <end position="110"/>
    </location>
</feature>
<keyword evidence="3" id="KW-1185">Reference proteome</keyword>
<proteinExistence type="predicted"/>
<dbReference type="EMBL" id="OW240914">
    <property type="protein sequence ID" value="CAH2276271.1"/>
    <property type="molecule type" value="Genomic_DNA"/>
</dbReference>
<dbReference type="AlphaFoldDB" id="A0AAD1VY90"/>
<organism evidence="2 3">
    <name type="scientific">Pelobates cultripes</name>
    <name type="common">Western spadefoot toad</name>
    <dbReference type="NCBI Taxonomy" id="61616"/>
    <lineage>
        <taxon>Eukaryota</taxon>
        <taxon>Metazoa</taxon>
        <taxon>Chordata</taxon>
        <taxon>Craniata</taxon>
        <taxon>Vertebrata</taxon>
        <taxon>Euteleostomi</taxon>
        <taxon>Amphibia</taxon>
        <taxon>Batrachia</taxon>
        <taxon>Anura</taxon>
        <taxon>Pelobatoidea</taxon>
        <taxon>Pelobatidae</taxon>
        <taxon>Pelobates</taxon>
    </lineage>
</organism>
<feature type="compositionally biased region" description="Polar residues" evidence="1">
    <location>
        <begin position="67"/>
        <end position="99"/>
    </location>
</feature>
<accession>A0AAD1VY90</accession>
<protein>
    <submittedName>
        <fullName evidence="2">Uncharacterized protein</fullName>
    </submittedName>
</protein>
<evidence type="ECO:0000313" key="2">
    <source>
        <dbReference type="EMBL" id="CAH2276271.1"/>
    </source>
</evidence>
<sequence>MHRTANLQPALGMELAGRHSQQAVQALGESPDASSVHRPVTQPNQNGKLPDKRQGTHGRPGPGRMGTPSSPTTSHMQGAWFNTQPFLGMNSTTSPTMQPNMLRWPIRGIG</sequence>
<gene>
    <name evidence="2" type="ORF">PECUL_23A017999</name>
</gene>
<name>A0AAD1VY90_PELCU</name>
<evidence type="ECO:0000313" key="3">
    <source>
        <dbReference type="Proteomes" id="UP001295444"/>
    </source>
</evidence>
<evidence type="ECO:0000256" key="1">
    <source>
        <dbReference type="SAM" id="MobiDB-lite"/>
    </source>
</evidence>
<reference evidence="2" key="1">
    <citation type="submission" date="2022-03" db="EMBL/GenBank/DDBJ databases">
        <authorList>
            <person name="Alioto T."/>
            <person name="Alioto T."/>
            <person name="Gomez Garrido J."/>
        </authorList>
    </citation>
    <scope>NUCLEOTIDE SEQUENCE</scope>
</reference>
<dbReference type="Proteomes" id="UP001295444">
    <property type="component" value="Chromosome 03"/>
</dbReference>